<evidence type="ECO:0000259" key="2">
    <source>
        <dbReference type="Pfam" id="PF05170"/>
    </source>
</evidence>
<evidence type="ECO:0000256" key="1">
    <source>
        <dbReference type="SAM" id="Phobius"/>
    </source>
</evidence>
<dbReference type="GO" id="GO:0090313">
    <property type="term" value="P:regulation of protein targeting to membrane"/>
    <property type="evidence" value="ECO:0007669"/>
    <property type="project" value="TreeGrafter"/>
</dbReference>
<comment type="caution">
    <text evidence="3">The sequence shown here is derived from an EMBL/GenBank/DDBJ whole genome shotgun (WGS) entry which is preliminary data.</text>
</comment>
<reference evidence="3 4" key="1">
    <citation type="submission" date="2017-03" db="EMBL/GenBank/DDBJ databases">
        <title>Genome sequence of Sphingomonas mucosissima DSM 17494.</title>
        <authorList>
            <person name="Poehlein A."/>
            <person name="Wuebbeler J.H."/>
            <person name="Steinbuechel A."/>
            <person name="Daniel R."/>
        </authorList>
    </citation>
    <scope>NUCLEOTIDE SEQUENCE [LARGE SCALE GENOMIC DNA]</scope>
    <source>
        <strain evidence="3 4">DSM 17494</strain>
    </source>
</reference>
<keyword evidence="1" id="KW-0472">Membrane</keyword>
<dbReference type="InterPro" id="IPR007844">
    <property type="entry name" value="AsmA"/>
</dbReference>
<keyword evidence="1" id="KW-0812">Transmembrane</keyword>
<dbReference type="GO" id="GO:0005886">
    <property type="term" value="C:plasma membrane"/>
    <property type="evidence" value="ECO:0007669"/>
    <property type="project" value="TreeGrafter"/>
</dbReference>
<organism evidence="3 4">
    <name type="scientific">Sphingomonas mucosissima</name>
    <dbReference type="NCBI Taxonomy" id="370959"/>
    <lineage>
        <taxon>Bacteria</taxon>
        <taxon>Pseudomonadati</taxon>
        <taxon>Pseudomonadota</taxon>
        <taxon>Alphaproteobacteria</taxon>
        <taxon>Sphingomonadales</taxon>
        <taxon>Sphingomonadaceae</taxon>
        <taxon>Sphingomonas</taxon>
    </lineage>
</organism>
<dbReference type="PANTHER" id="PTHR30441:SF4">
    <property type="entry name" value="PROTEIN ASMA"/>
    <property type="match status" value="1"/>
</dbReference>
<dbReference type="InterPro" id="IPR052894">
    <property type="entry name" value="AsmA-related"/>
</dbReference>
<dbReference type="Pfam" id="PF05170">
    <property type="entry name" value="AsmA"/>
    <property type="match status" value="2"/>
</dbReference>
<keyword evidence="4" id="KW-1185">Reference proteome</keyword>
<dbReference type="EMBL" id="NBBJ01000001">
    <property type="protein sequence ID" value="OWK31732.1"/>
    <property type="molecule type" value="Genomic_DNA"/>
</dbReference>
<protein>
    <submittedName>
        <fullName evidence="3">AsmA family protein</fullName>
    </submittedName>
</protein>
<proteinExistence type="predicted"/>
<accession>A0A245ZPR6</accession>
<dbReference type="OrthoDB" id="7578660at2"/>
<keyword evidence="1" id="KW-1133">Transmembrane helix</keyword>
<sequence length="617" mass="65642">MISWLSRPRIRIAATLITVIAAIIAISLAAFPWGLLKGVLESRMTARFGRPVTIGAMERVDHFGFTTAVRLRDVRVPGPAWAGPQDLARVARMQIGFSALSVLTGRLALDDVSIEGARLHLVRAADGRESWRGSTGRGGTGGGGLDQLAVRDSRLTYRDDKQKRSFDLQLQSDSAIGLRVRGAGAIRGTQVRVAAQAPAISGNHTGRWPFDVRLTGRDLVMHAKGTMAAPLDTEHMSLEVTAQASDLKLVDTIIEAGLFRTQPIVLSAQVRREPDRWLIDRLNGRVGRSDISGKLSVIKNDGRTKLDGSFESRQLDLDDLSSDEGLRAAAAKEQALGPRIIPDTRINLAKIGQTDGRISFKVARIVSRHGPSSITNLAGTLSLDRRMLRISPLLIGMPRGRITGQAVVDQSDGAPVPLLRLDLRLTNSSIPALAGGGGSVTGRVDARARLAGRGSTVREAVGHSSGRIGLAARQGELPKEVAEALGFDAGGALLAGRDDRAVLRCVIVGLDVRNGRGQVSPLVVDTSQSRLDGQGTITFPEERLSIRLTGAPKHNAVLRLPGSATMTGTISEPDIVVPREVKSIGNVLKAVGRAITGKQEPIAQDADCSGLAGQVLR</sequence>
<dbReference type="PANTHER" id="PTHR30441">
    <property type="entry name" value="DUF748 DOMAIN-CONTAINING PROTEIN"/>
    <property type="match status" value="1"/>
</dbReference>
<feature type="transmembrane region" description="Helical" evidence="1">
    <location>
        <begin position="12"/>
        <end position="35"/>
    </location>
</feature>
<evidence type="ECO:0000313" key="3">
    <source>
        <dbReference type="EMBL" id="OWK31732.1"/>
    </source>
</evidence>
<dbReference type="Proteomes" id="UP000197783">
    <property type="component" value="Unassembled WGS sequence"/>
</dbReference>
<feature type="domain" description="AsmA" evidence="2">
    <location>
        <begin position="14"/>
        <end position="133"/>
    </location>
</feature>
<gene>
    <name evidence="3" type="ORF">SPMU_00500</name>
</gene>
<dbReference type="AlphaFoldDB" id="A0A245ZPR6"/>
<evidence type="ECO:0000313" key="4">
    <source>
        <dbReference type="Proteomes" id="UP000197783"/>
    </source>
</evidence>
<dbReference type="RefSeq" id="WP_088330791.1">
    <property type="nucleotide sequence ID" value="NZ_NBBJ01000001.1"/>
</dbReference>
<name>A0A245ZPR6_9SPHN</name>
<feature type="domain" description="AsmA" evidence="2">
    <location>
        <begin position="282"/>
        <end position="493"/>
    </location>
</feature>